<name>A0ABM6JH64_9GAMM</name>
<evidence type="ECO:0000313" key="1">
    <source>
        <dbReference type="EMBL" id="ARD20449.1"/>
    </source>
</evidence>
<evidence type="ECO:0000313" key="2">
    <source>
        <dbReference type="Proteomes" id="UP000191820"/>
    </source>
</evidence>
<proteinExistence type="predicted"/>
<dbReference type="RefSeq" id="WP_080914545.1">
    <property type="nucleotide sequence ID" value="NZ_CP020472.1"/>
</dbReference>
<organism evidence="1 2">
    <name type="scientific">Shewanella japonica</name>
    <dbReference type="NCBI Taxonomy" id="93973"/>
    <lineage>
        <taxon>Bacteria</taxon>
        <taxon>Pseudomonadati</taxon>
        <taxon>Pseudomonadota</taxon>
        <taxon>Gammaproteobacteria</taxon>
        <taxon>Alteromonadales</taxon>
        <taxon>Shewanellaceae</taxon>
        <taxon>Shewanella</taxon>
    </lineage>
</organism>
<protein>
    <recommendedName>
        <fullName evidence="3">Secreted protein</fullName>
    </recommendedName>
</protein>
<evidence type="ECO:0008006" key="3">
    <source>
        <dbReference type="Google" id="ProtNLM"/>
    </source>
</evidence>
<keyword evidence="2" id="KW-1185">Reference proteome</keyword>
<dbReference type="Proteomes" id="UP000191820">
    <property type="component" value="Chromosome"/>
</dbReference>
<gene>
    <name evidence="1" type="ORF">SJ2017_0100</name>
</gene>
<accession>A0ABM6JH64</accession>
<dbReference type="EMBL" id="CP020472">
    <property type="protein sequence ID" value="ARD20449.1"/>
    <property type="molecule type" value="Genomic_DNA"/>
</dbReference>
<reference evidence="1 2" key="1">
    <citation type="submission" date="2017-03" db="EMBL/GenBank/DDBJ databases">
        <title>Genome sequencing of Shewanella japonica KCTC 22435.</title>
        <authorList>
            <person name="Kim K.M."/>
        </authorList>
    </citation>
    <scope>NUCLEOTIDE SEQUENCE [LARGE SCALE GENOMIC DNA]</scope>
    <source>
        <strain evidence="1 2">KCTC 22435</strain>
    </source>
</reference>
<sequence>MKHTQGSYRLLCYWFIRQFSHHIHLLVTSFIITVLLLFSLQTQASDLTQLRQSKNINQQNPTNALPIGSVLDSQGQPIAIPQSQSALEYAADEMQLDRADTIQVSSNPVSMRDASAAKVSPKMVVANDPSCRWLASRIKQLSTQLKHNKDASYLQTELSHRQDEWQCMDCQGSGPTQGQQAECQYRR</sequence>